<dbReference type="PANTHER" id="PTHR43447">
    <property type="entry name" value="ALPHA-AMYLASE"/>
    <property type="match status" value="1"/>
</dbReference>
<keyword evidence="6" id="KW-0309">Germination</keyword>
<dbReference type="EnsemblPlants" id="EMT01911">
    <property type="protein sequence ID" value="EMT01911"/>
    <property type="gene ID" value="F775_15535"/>
</dbReference>
<dbReference type="SUPFAM" id="SSF51445">
    <property type="entry name" value="(Trans)glycosidases"/>
    <property type="match status" value="1"/>
</dbReference>
<evidence type="ECO:0000256" key="5">
    <source>
        <dbReference type="ARBA" id="ARBA00012595"/>
    </source>
</evidence>
<accession>N1QT00</accession>
<organism evidence="13">
    <name type="scientific">Aegilops tauschii</name>
    <name type="common">Tausch's goatgrass</name>
    <name type="synonym">Aegilops squarrosa</name>
    <dbReference type="NCBI Taxonomy" id="37682"/>
    <lineage>
        <taxon>Eukaryota</taxon>
        <taxon>Viridiplantae</taxon>
        <taxon>Streptophyta</taxon>
        <taxon>Embryophyta</taxon>
        <taxon>Tracheophyta</taxon>
        <taxon>Spermatophyta</taxon>
        <taxon>Magnoliopsida</taxon>
        <taxon>Liliopsida</taxon>
        <taxon>Poales</taxon>
        <taxon>Poaceae</taxon>
        <taxon>BOP clade</taxon>
        <taxon>Pooideae</taxon>
        <taxon>Triticodae</taxon>
        <taxon>Triticeae</taxon>
        <taxon>Triticinae</taxon>
        <taxon>Aegilops</taxon>
    </lineage>
</organism>
<evidence type="ECO:0000256" key="4">
    <source>
        <dbReference type="ARBA" id="ARBA00011245"/>
    </source>
</evidence>
<evidence type="ECO:0000256" key="6">
    <source>
        <dbReference type="ARBA" id="ARBA00022544"/>
    </source>
</evidence>
<evidence type="ECO:0000313" key="13">
    <source>
        <dbReference type="EnsemblPlants" id="EMT01911"/>
    </source>
</evidence>
<dbReference type="Gene3D" id="3.20.20.80">
    <property type="entry name" value="Glycosidases"/>
    <property type="match status" value="2"/>
</dbReference>
<dbReference type="GO" id="GO:0004556">
    <property type="term" value="F:alpha-amylase activity"/>
    <property type="evidence" value="ECO:0007669"/>
    <property type="project" value="UniProtKB-EC"/>
</dbReference>
<evidence type="ECO:0000256" key="8">
    <source>
        <dbReference type="ARBA" id="ARBA00022837"/>
    </source>
</evidence>
<evidence type="ECO:0000256" key="9">
    <source>
        <dbReference type="ARBA" id="ARBA00023277"/>
    </source>
</evidence>
<dbReference type="Gene3D" id="2.60.40.1180">
    <property type="entry name" value="Golgi alpha-mannosidase II"/>
    <property type="match status" value="1"/>
</dbReference>
<protein>
    <recommendedName>
        <fullName evidence="5">alpha-amylase</fullName>
        <ecNumber evidence="5">3.2.1.1</ecNumber>
    </recommendedName>
    <alternativeName>
        <fullName evidence="11">1,4-alpha-D-glucan glucanohydrolase</fullName>
    </alternativeName>
</protein>
<dbReference type="Pfam" id="PF07821">
    <property type="entry name" value="Alpha-amyl_C2"/>
    <property type="match status" value="1"/>
</dbReference>
<evidence type="ECO:0000256" key="2">
    <source>
        <dbReference type="ARBA" id="ARBA00001913"/>
    </source>
</evidence>
<dbReference type="GO" id="GO:0005509">
    <property type="term" value="F:calcium ion binding"/>
    <property type="evidence" value="ECO:0007669"/>
    <property type="project" value="InterPro"/>
</dbReference>
<sequence>MGKNGSHLCCFSLLLLLAGFASGHQVLFQGFNWESWKQSGGWYNMMMGKVDDIAAAGVTHVWLPPPSHSISTQGYMPGRLYDIDASKYGNAAELKSLIRALHGKGVQAIADIFYDHFFTWGFKDEIAALMAIRKRNGITAMSALKILMHEGDAYVAEIDGKVVVKIGSRYDVGAVIPVGFATSAHGNGYAVWCRGNSTTELKPPLIHNSTDHEFSEANDSLLQFCYRHADIINYVYVCPKLMSSTNCSHDCSK</sequence>
<keyword evidence="10" id="KW-0326">Glycosidase</keyword>
<evidence type="ECO:0000256" key="7">
    <source>
        <dbReference type="ARBA" id="ARBA00022801"/>
    </source>
</evidence>
<evidence type="ECO:0000256" key="3">
    <source>
        <dbReference type="ARBA" id="ARBA00008061"/>
    </source>
</evidence>
<feature type="domain" description="Alpha-amylase C-terminal beta-sheet" evidence="12">
    <location>
        <begin position="134"/>
        <end position="194"/>
    </location>
</feature>
<keyword evidence="8" id="KW-0106">Calcium</keyword>
<dbReference type="InterPro" id="IPR013780">
    <property type="entry name" value="Glyco_hydro_b"/>
</dbReference>
<comment type="subunit">
    <text evidence="4">Monomer.</text>
</comment>
<comment type="catalytic activity">
    <reaction evidence="1">
        <text>Endohydrolysis of (1-&gt;4)-alpha-D-glucosidic linkages in polysaccharides containing three or more (1-&gt;4)-alpha-linked D-glucose units.</text>
        <dbReference type="EC" id="3.2.1.1"/>
    </reaction>
</comment>
<dbReference type="AlphaFoldDB" id="N1QT00"/>
<name>N1QT00_AEGTA</name>
<dbReference type="InterPro" id="IPR017853">
    <property type="entry name" value="GH"/>
</dbReference>
<dbReference type="SMART" id="SM00810">
    <property type="entry name" value="Alpha-amyl_C2"/>
    <property type="match status" value="1"/>
</dbReference>
<evidence type="ECO:0000259" key="12">
    <source>
        <dbReference type="SMART" id="SM00810"/>
    </source>
</evidence>
<keyword evidence="9" id="KW-0119">Carbohydrate metabolism</keyword>
<evidence type="ECO:0000256" key="10">
    <source>
        <dbReference type="ARBA" id="ARBA00023295"/>
    </source>
</evidence>
<dbReference type="SUPFAM" id="SSF51011">
    <property type="entry name" value="Glycosyl hydrolase domain"/>
    <property type="match status" value="1"/>
</dbReference>
<keyword evidence="7" id="KW-0378">Hydrolase</keyword>
<evidence type="ECO:0000256" key="1">
    <source>
        <dbReference type="ARBA" id="ARBA00000548"/>
    </source>
</evidence>
<comment type="similarity">
    <text evidence="3">Belongs to the glycosyl hydrolase 13 family.</text>
</comment>
<reference evidence="13" key="1">
    <citation type="submission" date="2015-06" db="UniProtKB">
        <authorList>
            <consortium name="EnsemblPlants"/>
        </authorList>
    </citation>
    <scope>IDENTIFICATION</scope>
</reference>
<dbReference type="EC" id="3.2.1.1" evidence="5"/>
<evidence type="ECO:0000256" key="11">
    <source>
        <dbReference type="ARBA" id="ARBA00030238"/>
    </source>
</evidence>
<comment type="cofactor">
    <cofactor evidence="2">
        <name>Ca(2+)</name>
        <dbReference type="ChEBI" id="CHEBI:29108"/>
    </cofactor>
</comment>
<proteinExistence type="inferred from homology"/>
<dbReference type="GO" id="GO:0005983">
    <property type="term" value="P:starch catabolic process"/>
    <property type="evidence" value="ECO:0007669"/>
    <property type="project" value="UniProtKB-ARBA"/>
</dbReference>
<dbReference type="InterPro" id="IPR012850">
    <property type="entry name" value="A-amylase_bs_C"/>
</dbReference>